<dbReference type="GO" id="GO:0004722">
    <property type="term" value="F:protein serine/threonine phosphatase activity"/>
    <property type="evidence" value="ECO:0007669"/>
    <property type="project" value="UniProtKB-EC"/>
</dbReference>
<comment type="cofactor">
    <cofactor evidence="2 11">
        <name>Mg(2+)</name>
        <dbReference type="ChEBI" id="CHEBI:18420"/>
    </cofactor>
</comment>
<protein>
    <recommendedName>
        <fullName evidence="11">Protein phosphatase</fullName>
        <ecNumber evidence="11">3.1.3.16</ecNumber>
    </recommendedName>
</protein>
<evidence type="ECO:0000313" key="13">
    <source>
        <dbReference type="EMBL" id="OXA43848.1"/>
    </source>
</evidence>
<dbReference type="STRING" id="158441.A0A226DFT6"/>
<dbReference type="PROSITE" id="PS51746">
    <property type="entry name" value="PPM_2"/>
    <property type="match status" value="1"/>
</dbReference>
<dbReference type="FunFam" id="3.60.40.10:FF:000009">
    <property type="entry name" value="Blast:Protein phosphatase PTC7 homolog"/>
    <property type="match status" value="1"/>
</dbReference>
<comment type="similarity">
    <text evidence="3 11">Belongs to the PP2C family.</text>
</comment>
<organism evidence="13 14">
    <name type="scientific">Folsomia candida</name>
    <name type="common">Springtail</name>
    <dbReference type="NCBI Taxonomy" id="158441"/>
    <lineage>
        <taxon>Eukaryota</taxon>
        <taxon>Metazoa</taxon>
        <taxon>Ecdysozoa</taxon>
        <taxon>Arthropoda</taxon>
        <taxon>Hexapoda</taxon>
        <taxon>Collembola</taxon>
        <taxon>Entomobryomorpha</taxon>
        <taxon>Isotomoidea</taxon>
        <taxon>Isotomidae</taxon>
        <taxon>Proisotominae</taxon>
        <taxon>Folsomia</taxon>
    </lineage>
</organism>
<evidence type="ECO:0000256" key="2">
    <source>
        <dbReference type="ARBA" id="ARBA00001946"/>
    </source>
</evidence>
<proteinExistence type="inferred from homology"/>
<reference evidence="13 14" key="1">
    <citation type="submission" date="2015-12" db="EMBL/GenBank/DDBJ databases">
        <title>The genome of Folsomia candida.</title>
        <authorList>
            <person name="Faddeeva A."/>
            <person name="Derks M.F."/>
            <person name="Anvar Y."/>
            <person name="Smit S."/>
            <person name="Van Straalen N."/>
            <person name="Roelofs D."/>
        </authorList>
    </citation>
    <scope>NUCLEOTIDE SEQUENCE [LARGE SCALE GENOMIC DNA]</scope>
    <source>
        <strain evidence="13 14">VU population</strain>
        <tissue evidence="13">Whole body</tissue>
    </source>
</reference>
<evidence type="ECO:0000256" key="10">
    <source>
        <dbReference type="ARBA" id="ARBA00048336"/>
    </source>
</evidence>
<evidence type="ECO:0000256" key="7">
    <source>
        <dbReference type="ARBA" id="ARBA00022912"/>
    </source>
</evidence>
<comment type="caution">
    <text evidence="13">The sequence shown here is derived from an EMBL/GenBank/DDBJ whole genome shotgun (WGS) entry which is preliminary data.</text>
</comment>
<comment type="cofactor">
    <cofactor evidence="1 11">
        <name>Mn(2+)</name>
        <dbReference type="ChEBI" id="CHEBI:29035"/>
    </cofactor>
</comment>
<dbReference type="GO" id="GO:0046872">
    <property type="term" value="F:metal ion binding"/>
    <property type="evidence" value="ECO:0007669"/>
    <property type="project" value="UniProtKB-UniRule"/>
</dbReference>
<dbReference type="InterPro" id="IPR001932">
    <property type="entry name" value="PPM-type_phosphatase-like_dom"/>
</dbReference>
<evidence type="ECO:0000256" key="8">
    <source>
        <dbReference type="ARBA" id="ARBA00023211"/>
    </source>
</evidence>
<evidence type="ECO:0000256" key="11">
    <source>
        <dbReference type="RuleBase" id="RU366020"/>
    </source>
</evidence>
<keyword evidence="8 11" id="KW-0464">Manganese</keyword>
<dbReference type="Gene3D" id="3.60.40.10">
    <property type="entry name" value="PPM-type phosphatase domain"/>
    <property type="match status" value="1"/>
</dbReference>
<sequence>MSCMSWLGRIATRFFVTGGFHPEHYLAAVIPVERFIRRQIATGIHKRDQQDLADVAPTSSSEAIERGTRAELVKERAAATICKTLHSKWHDFHLGPGFVSVVSGLPKDFASSRFRRGQFGDDAWFIARNSNADVIGVADGVGGWRNYGLDPGEFSFTLMQACERLVEGGLFVPSKPAGLLATGYSHLRRLKEVKGSSTACVVVLSRKDSVLYCANLGDSGFVVLRDGEIVHRSKEQTHGFNTPYQLACPPPGEVGLCDSPDSADLSQLSVRDGDVILLATDGVFDNLPETMLLAELIKIQGEKDPLHLQTAANAIVLMARTIAFDSKYMSPFARNAQQNGINAMGGKPDDITVLLATVSMDK</sequence>
<dbReference type="InterPro" id="IPR039123">
    <property type="entry name" value="PPTC7"/>
</dbReference>
<dbReference type="OrthoDB" id="60843at2759"/>
<feature type="domain" description="PPM-type phosphatase" evidence="12">
    <location>
        <begin position="106"/>
        <end position="358"/>
    </location>
</feature>
<keyword evidence="7 11" id="KW-0904">Protein phosphatase</keyword>
<evidence type="ECO:0000259" key="12">
    <source>
        <dbReference type="PROSITE" id="PS51746"/>
    </source>
</evidence>
<keyword evidence="14" id="KW-1185">Reference proteome</keyword>
<dbReference type="EC" id="3.1.3.16" evidence="11"/>
<keyword evidence="5 11" id="KW-0378">Hydrolase</keyword>
<evidence type="ECO:0000256" key="5">
    <source>
        <dbReference type="ARBA" id="ARBA00022801"/>
    </source>
</evidence>
<name>A0A226DFT6_FOLCA</name>
<dbReference type="PANTHER" id="PTHR12320">
    <property type="entry name" value="PROTEIN PHOSPHATASE 2C"/>
    <property type="match status" value="1"/>
</dbReference>
<dbReference type="OMA" id="ANTIAWM"/>
<evidence type="ECO:0000313" key="14">
    <source>
        <dbReference type="Proteomes" id="UP000198287"/>
    </source>
</evidence>
<comment type="catalytic activity">
    <reaction evidence="10 11">
        <text>O-phospho-L-threonyl-[protein] + H2O = L-threonyl-[protein] + phosphate</text>
        <dbReference type="Rhea" id="RHEA:47004"/>
        <dbReference type="Rhea" id="RHEA-COMP:11060"/>
        <dbReference type="Rhea" id="RHEA-COMP:11605"/>
        <dbReference type="ChEBI" id="CHEBI:15377"/>
        <dbReference type="ChEBI" id="CHEBI:30013"/>
        <dbReference type="ChEBI" id="CHEBI:43474"/>
        <dbReference type="ChEBI" id="CHEBI:61977"/>
        <dbReference type="EC" id="3.1.3.16"/>
    </reaction>
</comment>
<dbReference type="SMART" id="SM00331">
    <property type="entry name" value="PP2C_SIG"/>
    <property type="match status" value="1"/>
</dbReference>
<dbReference type="AlphaFoldDB" id="A0A226DFT6"/>
<evidence type="ECO:0000256" key="9">
    <source>
        <dbReference type="ARBA" id="ARBA00047761"/>
    </source>
</evidence>
<gene>
    <name evidence="13" type="ORF">Fcan01_21380</name>
</gene>
<dbReference type="Pfam" id="PF00481">
    <property type="entry name" value="PP2C"/>
    <property type="match status" value="1"/>
</dbReference>
<keyword evidence="6 11" id="KW-0460">Magnesium</keyword>
<evidence type="ECO:0000256" key="3">
    <source>
        <dbReference type="ARBA" id="ARBA00006702"/>
    </source>
</evidence>
<keyword evidence="4 11" id="KW-0479">Metal-binding</keyword>
<dbReference type="InterPro" id="IPR036457">
    <property type="entry name" value="PPM-type-like_dom_sf"/>
</dbReference>
<dbReference type="PANTHER" id="PTHR12320:SF1">
    <property type="entry name" value="PROTEIN PHOSPHATASE PTC7 HOMOLOG"/>
    <property type="match status" value="1"/>
</dbReference>
<dbReference type="SUPFAM" id="SSF81606">
    <property type="entry name" value="PP2C-like"/>
    <property type="match status" value="1"/>
</dbReference>
<comment type="catalytic activity">
    <reaction evidence="9 11">
        <text>O-phospho-L-seryl-[protein] + H2O = L-seryl-[protein] + phosphate</text>
        <dbReference type="Rhea" id="RHEA:20629"/>
        <dbReference type="Rhea" id="RHEA-COMP:9863"/>
        <dbReference type="Rhea" id="RHEA-COMP:11604"/>
        <dbReference type="ChEBI" id="CHEBI:15377"/>
        <dbReference type="ChEBI" id="CHEBI:29999"/>
        <dbReference type="ChEBI" id="CHEBI:43474"/>
        <dbReference type="ChEBI" id="CHEBI:83421"/>
        <dbReference type="EC" id="3.1.3.16"/>
    </reaction>
</comment>
<evidence type="ECO:0000256" key="6">
    <source>
        <dbReference type="ARBA" id="ARBA00022842"/>
    </source>
</evidence>
<accession>A0A226DFT6</accession>
<evidence type="ECO:0000256" key="4">
    <source>
        <dbReference type="ARBA" id="ARBA00022723"/>
    </source>
</evidence>
<dbReference type="EMBL" id="LNIX01000021">
    <property type="protein sequence ID" value="OXA43848.1"/>
    <property type="molecule type" value="Genomic_DNA"/>
</dbReference>
<dbReference type="SMART" id="SM00332">
    <property type="entry name" value="PP2Cc"/>
    <property type="match status" value="1"/>
</dbReference>
<dbReference type="Proteomes" id="UP000198287">
    <property type="component" value="Unassembled WGS sequence"/>
</dbReference>
<evidence type="ECO:0000256" key="1">
    <source>
        <dbReference type="ARBA" id="ARBA00001936"/>
    </source>
</evidence>
<dbReference type="GO" id="GO:0005739">
    <property type="term" value="C:mitochondrion"/>
    <property type="evidence" value="ECO:0007669"/>
    <property type="project" value="TreeGrafter"/>
</dbReference>